<evidence type="ECO:0000313" key="1">
    <source>
        <dbReference type="EMBL" id="CAZ85955.1"/>
    </source>
</evidence>
<keyword evidence="2" id="KW-1185">Reference proteome</keyword>
<accession>D5GN62</accession>
<dbReference type="EMBL" id="FN430362">
    <property type="protein sequence ID" value="CAZ85955.1"/>
    <property type="molecule type" value="Genomic_DNA"/>
</dbReference>
<gene>
    <name evidence="1" type="ORF">GSTUM_00011104001</name>
</gene>
<organism evidence="1 2">
    <name type="scientific">Tuber melanosporum (strain Mel28)</name>
    <name type="common">Perigord black truffle</name>
    <dbReference type="NCBI Taxonomy" id="656061"/>
    <lineage>
        <taxon>Eukaryota</taxon>
        <taxon>Fungi</taxon>
        <taxon>Dikarya</taxon>
        <taxon>Ascomycota</taxon>
        <taxon>Pezizomycotina</taxon>
        <taxon>Pezizomycetes</taxon>
        <taxon>Pezizales</taxon>
        <taxon>Tuberaceae</taxon>
        <taxon>Tuber</taxon>
    </lineage>
</organism>
<dbReference type="HOGENOM" id="CLU_1866597_0_0_1"/>
<dbReference type="InParanoid" id="D5GN62"/>
<proteinExistence type="predicted"/>
<dbReference type="KEGG" id="tml:GSTUM_00011104001"/>
<protein>
    <submittedName>
        <fullName evidence="1">(Perigord truffle) hypothetical protein</fullName>
    </submittedName>
</protein>
<dbReference type="AlphaFoldDB" id="D5GN62"/>
<dbReference type="Proteomes" id="UP000006911">
    <property type="component" value="Unassembled WGS sequence"/>
</dbReference>
<dbReference type="GeneID" id="9185881"/>
<dbReference type="RefSeq" id="XP_002841764.1">
    <property type="nucleotide sequence ID" value="XM_002841718.1"/>
</dbReference>
<evidence type="ECO:0000313" key="2">
    <source>
        <dbReference type="Proteomes" id="UP000006911"/>
    </source>
</evidence>
<reference evidence="1 2" key="1">
    <citation type="journal article" date="2010" name="Nature">
        <title>Perigord black truffle genome uncovers evolutionary origins and mechanisms of symbiosis.</title>
        <authorList>
            <person name="Martin F."/>
            <person name="Kohler A."/>
            <person name="Murat C."/>
            <person name="Balestrini R."/>
            <person name="Coutinho P.M."/>
            <person name="Jaillon O."/>
            <person name="Montanini B."/>
            <person name="Morin E."/>
            <person name="Noel B."/>
            <person name="Percudani R."/>
            <person name="Porcel B."/>
            <person name="Rubini A."/>
            <person name="Amicucci A."/>
            <person name="Amselem J."/>
            <person name="Anthouard V."/>
            <person name="Arcioni S."/>
            <person name="Artiguenave F."/>
            <person name="Aury J.M."/>
            <person name="Ballario P."/>
            <person name="Bolchi A."/>
            <person name="Brenna A."/>
            <person name="Brun A."/>
            <person name="Buee M."/>
            <person name="Cantarel B."/>
            <person name="Chevalier G."/>
            <person name="Couloux A."/>
            <person name="Da Silva C."/>
            <person name="Denoeud F."/>
            <person name="Duplessis S."/>
            <person name="Ghignone S."/>
            <person name="Hilselberger B."/>
            <person name="Iotti M."/>
            <person name="Marcais B."/>
            <person name="Mello A."/>
            <person name="Miranda M."/>
            <person name="Pacioni G."/>
            <person name="Quesneville H."/>
            <person name="Riccioni C."/>
            <person name="Ruotolo R."/>
            <person name="Splivallo R."/>
            <person name="Stocchi V."/>
            <person name="Tisserant E."/>
            <person name="Viscomi A.R."/>
            <person name="Zambonelli A."/>
            <person name="Zampieri E."/>
            <person name="Henrissat B."/>
            <person name="Lebrun M.H."/>
            <person name="Paolocci F."/>
            <person name="Bonfante P."/>
            <person name="Ottonello S."/>
            <person name="Wincker P."/>
        </authorList>
    </citation>
    <scope>NUCLEOTIDE SEQUENCE [LARGE SCALE GENOMIC DNA]</scope>
    <source>
        <strain evidence="1 2">Mel28</strain>
    </source>
</reference>
<sequence length="137" mass="14726">MSCQFWNPRQPFLPSHPTQRRPKSALLSTKNPVLRLNVMTYTGLTLYSSAKTARELLLLYISGIASCLSSSHGFVLGIEGSGDHYAKYGLDRHDGYGDHIFGVADLGVVNGVLGPSVSGILMGWTAVPEGCPGWASM</sequence>
<name>D5GN62_TUBMM</name>